<dbReference type="Gene3D" id="3.30.450.20">
    <property type="entry name" value="PAS domain"/>
    <property type="match status" value="4"/>
</dbReference>
<dbReference type="PROSITE" id="PS50109">
    <property type="entry name" value="HIS_KIN"/>
    <property type="match status" value="1"/>
</dbReference>
<feature type="region of interest" description="Disordered" evidence="6">
    <location>
        <begin position="1"/>
        <end position="22"/>
    </location>
</feature>
<dbReference type="Gene3D" id="1.10.287.130">
    <property type="match status" value="1"/>
</dbReference>
<keyword evidence="5 11" id="KW-0418">Kinase</keyword>
<dbReference type="InterPro" id="IPR013655">
    <property type="entry name" value="PAS_fold_3"/>
</dbReference>
<name>A0A160TMD8_9ZZZZ</name>
<proteinExistence type="predicted"/>
<keyword evidence="3" id="KW-0597">Phosphoprotein</keyword>
<dbReference type="Gene3D" id="2.10.70.100">
    <property type="match status" value="2"/>
</dbReference>
<dbReference type="Gene3D" id="3.40.50.2300">
    <property type="match status" value="1"/>
</dbReference>
<dbReference type="GO" id="GO:0000155">
    <property type="term" value="F:phosphorelay sensor kinase activity"/>
    <property type="evidence" value="ECO:0007669"/>
    <property type="project" value="InterPro"/>
</dbReference>
<dbReference type="PANTHER" id="PTHR43304:SF1">
    <property type="entry name" value="PAC DOMAIN-CONTAINING PROTEIN"/>
    <property type="match status" value="1"/>
</dbReference>
<evidence type="ECO:0000256" key="1">
    <source>
        <dbReference type="ARBA" id="ARBA00000085"/>
    </source>
</evidence>
<dbReference type="InterPro" id="IPR036890">
    <property type="entry name" value="HATPase_C_sf"/>
</dbReference>
<dbReference type="CDD" id="cd00082">
    <property type="entry name" value="HisKA"/>
    <property type="match status" value="1"/>
</dbReference>
<gene>
    <name evidence="11" type="ORF">MGWOODY_Smn2105</name>
</gene>
<dbReference type="InterPro" id="IPR001610">
    <property type="entry name" value="PAC"/>
</dbReference>
<dbReference type="Gene3D" id="3.30.565.10">
    <property type="entry name" value="Histidine kinase-like ATPase, C-terminal domain"/>
    <property type="match status" value="1"/>
</dbReference>
<evidence type="ECO:0000259" key="9">
    <source>
        <dbReference type="PROSITE" id="PS50112"/>
    </source>
</evidence>
<dbReference type="SUPFAM" id="SSF47384">
    <property type="entry name" value="Homodimeric domain of signal transducing histidine kinase"/>
    <property type="match status" value="1"/>
</dbReference>
<evidence type="ECO:0000256" key="6">
    <source>
        <dbReference type="SAM" id="MobiDB-lite"/>
    </source>
</evidence>
<sequence>MPKASVQDAQPAPATKPALGFLDGGGEMGERIRAFDWSGHPFGPPQDWPLAIKVAVSLCLHSSFPIALYWGPELRLLYNDASAAVIAERHPSALGQRGSDVRYDSWHLIGPRLETVFSTGEGYSTADQHIPMVLHGVPTDTWWTYSISPIRDENGVVLGVMSQGHDTTAKALAEASLRASEERLTMALDASGNVGTWEWDLASDTVVGDERMARLYGIDPKHAREGASASAYMAHIHPDDYLPFSKVMQAAFAQESPVSTEYRLALPDGTERWLAVQGRSRNGPDGRPQRFSGVTLDITEAKLNEAALRHAMDEREFILALVERQRAQQDPDDVMQLTAEAVGRQLKVNRAGFFQVSDDTVIHYGACWSDGLPPLIGSVPSASFGVELGEVIRAGRTLVFSAPTDALRPSDAALDATGSRAGISVPLVRDGRWEAGFYLSHAEPRAWTPGEIALVEETAQLCWDAVARVRATAGLRAMNESLVGEVVARTAERDRIWEVSQDLLGVADADGIWQSVNPAWTRVLGWSADEIVGKRSAWMLHPDDVERTREQVAAVARGEAISGFENRFRTRAGDYRTLSWRENVVDRKIYATARDVTDERRRQEVLLAAEERTRLVLEAMDGVGVWTYDVAADRFSSDASFAALYGFDVAQQSNGVTMAEVLARIHPDDIARVLKSIADARDVIGDGEIEYRLLRPDGSVRWIMTRSHLLRDAAGLPETAIGVGVDVTRQRELEDRLRQAQKMEAVGQLTGGLAHDFNNLLTAISGAMEMMQMRLKQGRIADLSRYIGAAQTASGRAAALTHRLLAFARRQPLDPKPIDINRLVAGMEDLIRGTAGPGVQVEVVKEAGALPTLVDPNQLENALLNLCINARDAMPDGGRLTIETGSVRLDEKTAQERDLIPGEYLSLCVGDTGTGMTPEVIARAFDPFFTTKPMGQGTGLGLSMIYGFARQSGGQVRIQSVVGQGTTMCLYLPCHDGPIDDDGQAGGAREAPRSDKGEAVLVVDDEPAVRMLVTEILGELGYAAIEAGEGPEALVVLQSDARIDLLVTDVGLPGGMNGRQVADAARAARPGIPVLFITGFAENAVVGDGPLDAGMELVTKPFSMEALAARIRDMIARA</sequence>
<organism evidence="11">
    <name type="scientific">hydrothermal vent metagenome</name>
    <dbReference type="NCBI Taxonomy" id="652676"/>
    <lineage>
        <taxon>unclassified sequences</taxon>
        <taxon>metagenomes</taxon>
        <taxon>ecological metagenomes</taxon>
    </lineage>
</organism>
<feature type="domain" description="PAC" evidence="10">
    <location>
        <begin position="258"/>
        <end position="310"/>
    </location>
</feature>
<dbReference type="InterPro" id="IPR001789">
    <property type="entry name" value="Sig_transdc_resp-reg_receiver"/>
</dbReference>
<dbReference type="EMBL" id="CZQE01000362">
    <property type="protein sequence ID" value="CUS46395.1"/>
    <property type="molecule type" value="Genomic_DNA"/>
</dbReference>
<dbReference type="Pfam" id="PF02518">
    <property type="entry name" value="HATPase_c"/>
    <property type="match status" value="1"/>
</dbReference>
<reference evidence="11" key="1">
    <citation type="submission" date="2015-10" db="EMBL/GenBank/DDBJ databases">
        <authorList>
            <person name="Gilbert D.G."/>
        </authorList>
    </citation>
    <scope>NUCLEOTIDE SEQUENCE</scope>
</reference>
<dbReference type="InterPro" id="IPR011006">
    <property type="entry name" value="CheY-like_superfamily"/>
</dbReference>
<feature type="domain" description="Histidine kinase" evidence="7">
    <location>
        <begin position="752"/>
        <end position="976"/>
    </location>
</feature>
<dbReference type="Pfam" id="PF08448">
    <property type="entry name" value="PAS_4"/>
    <property type="match status" value="1"/>
</dbReference>
<dbReference type="Gene3D" id="3.30.450.40">
    <property type="match status" value="1"/>
</dbReference>
<keyword evidence="4 11" id="KW-0808">Transferase</keyword>
<dbReference type="Pfam" id="PF08447">
    <property type="entry name" value="PAS_3"/>
    <property type="match status" value="2"/>
</dbReference>
<evidence type="ECO:0000259" key="8">
    <source>
        <dbReference type="PROSITE" id="PS50110"/>
    </source>
</evidence>
<evidence type="ECO:0000256" key="5">
    <source>
        <dbReference type="ARBA" id="ARBA00022777"/>
    </source>
</evidence>
<evidence type="ECO:0000259" key="10">
    <source>
        <dbReference type="PROSITE" id="PS50113"/>
    </source>
</evidence>
<dbReference type="InterPro" id="IPR003594">
    <property type="entry name" value="HATPase_dom"/>
</dbReference>
<dbReference type="NCBIfam" id="TIGR00229">
    <property type="entry name" value="sensory_box"/>
    <property type="match status" value="2"/>
</dbReference>
<dbReference type="SMART" id="SM00448">
    <property type="entry name" value="REC"/>
    <property type="match status" value="1"/>
</dbReference>
<dbReference type="CDD" id="cd16919">
    <property type="entry name" value="HATPase_CckA-like"/>
    <property type="match status" value="1"/>
</dbReference>
<dbReference type="SUPFAM" id="SSF55781">
    <property type="entry name" value="GAF domain-like"/>
    <property type="match status" value="1"/>
</dbReference>
<accession>A0A160TMD8</accession>
<feature type="domain" description="Response regulatory" evidence="8">
    <location>
        <begin position="999"/>
        <end position="1115"/>
    </location>
</feature>
<dbReference type="SUPFAM" id="SSF52172">
    <property type="entry name" value="CheY-like"/>
    <property type="match status" value="1"/>
</dbReference>
<dbReference type="EC" id="2.7.13.3" evidence="2"/>
<dbReference type="Pfam" id="PF00072">
    <property type="entry name" value="Response_reg"/>
    <property type="match status" value="1"/>
</dbReference>
<dbReference type="SMART" id="SM00387">
    <property type="entry name" value="HATPase_c"/>
    <property type="match status" value="1"/>
</dbReference>
<dbReference type="PANTHER" id="PTHR43304">
    <property type="entry name" value="PHYTOCHROME-LIKE PROTEIN CPH1"/>
    <property type="match status" value="1"/>
</dbReference>
<comment type="catalytic activity">
    <reaction evidence="1">
        <text>ATP + protein L-histidine = ADP + protein N-phospho-L-histidine.</text>
        <dbReference type="EC" id="2.7.13.3"/>
    </reaction>
</comment>
<dbReference type="SUPFAM" id="SSF55874">
    <property type="entry name" value="ATPase domain of HSP90 chaperone/DNA topoisomerase II/histidine kinase"/>
    <property type="match status" value="1"/>
</dbReference>
<dbReference type="SMART" id="SM00388">
    <property type="entry name" value="HisKA"/>
    <property type="match status" value="1"/>
</dbReference>
<dbReference type="InterPro" id="IPR036097">
    <property type="entry name" value="HisK_dim/P_sf"/>
</dbReference>
<protein>
    <recommendedName>
        <fullName evidence="2">histidine kinase</fullName>
        <ecNumber evidence="2">2.7.13.3</ecNumber>
    </recommendedName>
</protein>
<dbReference type="InterPro" id="IPR004358">
    <property type="entry name" value="Sig_transdc_His_kin-like_C"/>
</dbReference>
<dbReference type="InterPro" id="IPR013656">
    <property type="entry name" value="PAS_4"/>
</dbReference>
<dbReference type="InterPro" id="IPR029016">
    <property type="entry name" value="GAF-like_dom_sf"/>
</dbReference>
<dbReference type="SUPFAM" id="SSF55785">
    <property type="entry name" value="PYP-like sensor domain (PAS domain)"/>
    <property type="match status" value="3"/>
</dbReference>
<evidence type="ECO:0000256" key="2">
    <source>
        <dbReference type="ARBA" id="ARBA00012438"/>
    </source>
</evidence>
<evidence type="ECO:0000259" key="7">
    <source>
        <dbReference type="PROSITE" id="PS50109"/>
    </source>
</evidence>
<dbReference type="SMART" id="SM00086">
    <property type="entry name" value="PAC"/>
    <property type="match status" value="4"/>
</dbReference>
<evidence type="ECO:0000256" key="3">
    <source>
        <dbReference type="ARBA" id="ARBA00022553"/>
    </source>
</evidence>
<dbReference type="CDD" id="cd00130">
    <property type="entry name" value="PAS"/>
    <property type="match status" value="3"/>
</dbReference>
<dbReference type="PRINTS" id="PR00344">
    <property type="entry name" value="BCTRLSENSOR"/>
</dbReference>
<dbReference type="PROSITE" id="PS50112">
    <property type="entry name" value="PAS"/>
    <property type="match status" value="1"/>
</dbReference>
<dbReference type="InterPro" id="IPR003661">
    <property type="entry name" value="HisK_dim/P_dom"/>
</dbReference>
<dbReference type="InterPro" id="IPR000700">
    <property type="entry name" value="PAS-assoc_C"/>
</dbReference>
<dbReference type="SMART" id="SM00091">
    <property type="entry name" value="PAS"/>
    <property type="match status" value="3"/>
</dbReference>
<dbReference type="AlphaFoldDB" id="A0A160TMD8"/>
<dbReference type="InterPro" id="IPR005467">
    <property type="entry name" value="His_kinase_dom"/>
</dbReference>
<dbReference type="PROSITE" id="PS50113">
    <property type="entry name" value="PAC"/>
    <property type="match status" value="2"/>
</dbReference>
<dbReference type="Pfam" id="PF13185">
    <property type="entry name" value="GAF_2"/>
    <property type="match status" value="1"/>
</dbReference>
<dbReference type="InterPro" id="IPR000014">
    <property type="entry name" value="PAS"/>
</dbReference>
<feature type="domain" description="PAS" evidence="9">
    <location>
        <begin position="489"/>
        <end position="559"/>
    </location>
</feature>
<dbReference type="InterPro" id="IPR052162">
    <property type="entry name" value="Sensor_kinase/Photoreceptor"/>
</dbReference>
<dbReference type="InterPro" id="IPR003018">
    <property type="entry name" value="GAF"/>
</dbReference>
<dbReference type="InterPro" id="IPR035965">
    <property type="entry name" value="PAS-like_dom_sf"/>
</dbReference>
<dbReference type="Pfam" id="PF00512">
    <property type="entry name" value="HisKA"/>
    <property type="match status" value="1"/>
</dbReference>
<dbReference type="CDD" id="cd18161">
    <property type="entry name" value="REC_hyHK_blue-like"/>
    <property type="match status" value="1"/>
</dbReference>
<evidence type="ECO:0000313" key="11">
    <source>
        <dbReference type="EMBL" id="CUS46395.1"/>
    </source>
</evidence>
<feature type="domain" description="PAC" evidence="10">
    <location>
        <begin position="687"/>
        <end position="739"/>
    </location>
</feature>
<evidence type="ECO:0000256" key="4">
    <source>
        <dbReference type="ARBA" id="ARBA00022679"/>
    </source>
</evidence>
<dbReference type="PROSITE" id="PS50110">
    <property type="entry name" value="RESPONSE_REGULATORY"/>
    <property type="match status" value="1"/>
</dbReference>
<dbReference type="SMART" id="SM00065">
    <property type="entry name" value="GAF"/>
    <property type="match status" value="1"/>
</dbReference>